<gene>
    <name evidence="1" type="ORF">HAX54_040498</name>
</gene>
<feature type="non-terminal residue" evidence="1">
    <location>
        <position position="87"/>
    </location>
</feature>
<accession>A0ABS8VND7</accession>
<evidence type="ECO:0000313" key="2">
    <source>
        <dbReference type="Proteomes" id="UP000823775"/>
    </source>
</evidence>
<keyword evidence="2" id="KW-1185">Reference proteome</keyword>
<dbReference type="EMBL" id="JACEIK010005729">
    <property type="protein sequence ID" value="MCE0482101.1"/>
    <property type="molecule type" value="Genomic_DNA"/>
</dbReference>
<dbReference type="Proteomes" id="UP000823775">
    <property type="component" value="Unassembled WGS sequence"/>
</dbReference>
<feature type="non-terminal residue" evidence="1">
    <location>
        <position position="1"/>
    </location>
</feature>
<reference evidence="1 2" key="1">
    <citation type="journal article" date="2021" name="BMC Genomics">
        <title>Datura genome reveals duplications of psychoactive alkaloid biosynthetic genes and high mutation rate following tissue culture.</title>
        <authorList>
            <person name="Rajewski A."/>
            <person name="Carter-House D."/>
            <person name="Stajich J."/>
            <person name="Litt A."/>
        </authorList>
    </citation>
    <scope>NUCLEOTIDE SEQUENCE [LARGE SCALE GENOMIC DNA]</scope>
    <source>
        <strain evidence="1">AR-01</strain>
    </source>
</reference>
<protein>
    <submittedName>
        <fullName evidence="1">Uncharacterized protein</fullName>
    </submittedName>
</protein>
<comment type="caution">
    <text evidence="1">The sequence shown here is derived from an EMBL/GenBank/DDBJ whole genome shotgun (WGS) entry which is preliminary data.</text>
</comment>
<organism evidence="1 2">
    <name type="scientific">Datura stramonium</name>
    <name type="common">Jimsonweed</name>
    <name type="synonym">Common thornapple</name>
    <dbReference type="NCBI Taxonomy" id="4076"/>
    <lineage>
        <taxon>Eukaryota</taxon>
        <taxon>Viridiplantae</taxon>
        <taxon>Streptophyta</taxon>
        <taxon>Embryophyta</taxon>
        <taxon>Tracheophyta</taxon>
        <taxon>Spermatophyta</taxon>
        <taxon>Magnoliopsida</taxon>
        <taxon>eudicotyledons</taxon>
        <taxon>Gunneridae</taxon>
        <taxon>Pentapetalae</taxon>
        <taxon>asterids</taxon>
        <taxon>lamiids</taxon>
        <taxon>Solanales</taxon>
        <taxon>Solanaceae</taxon>
        <taxon>Solanoideae</taxon>
        <taxon>Datureae</taxon>
        <taxon>Datura</taxon>
    </lineage>
</organism>
<sequence length="87" mass="9604">EIEVAKKGLKWLRKGQKGSSSSTKGAPTRRFGAKAVEPYGLTLFNTQKDAKYTPKNCIDIGHLALEFSTIRDKVCELGLGYIFAEPE</sequence>
<name>A0ABS8VND7_DATST</name>
<proteinExistence type="predicted"/>
<evidence type="ECO:0000313" key="1">
    <source>
        <dbReference type="EMBL" id="MCE0482101.1"/>
    </source>
</evidence>